<keyword evidence="3" id="KW-1185">Reference proteome</keyword>
<comment type="caution">
    <text evidence="2">The sequence shown here is derived from an EMBL/GenBank/DDBJ whole genome shotgun (WGS) entry which is preliminary data.</text>
</comment>
<feature type="domain" description="Transposase DDE" evidence="1">
    <location>
        <begin position="1"/>
        <end position="85"/>
    </location>
</feature>
<evidence type="ECO:0000259" key="1">
    <source>
        <dbReference type="Pfam" id="PF13586"/>
    </source>
</evidence>
<name>A0AAV5NHL4_9PROT</name>
<dbReference type="EMBL" id="BSNU01000005">
    <property type="protein sequence ID" value="GLQ63897.1"/>
    <property type="molecule type" value="Genomic_DNA"/>
</dbReference>
<dbReference type="AlphaFoldDB" id="A0AAV5NHL4"/>
<proteinExistence type="predicted"/>
<dbReference type="Proteomes" id="UP001156614">
    <property type="component" value="Unassembled WGS sequence"/>
</dbReference>
<sequence length="88" mass="10742">MLGDRGYDTGRFRDALEKKGTIKPCIPGRRSCERPVKYNRQKYKRRNRIESMFGWLKDWGRVVPRRYDRFPHIFFSAIRRVATVMFWI</sequence>
<reference evidence="3" key="1">
    <citation type="journal article" date="2019" name="Int. J. Syst. Evol. Microbiol.">
        <title>The Global Catalogue of Microorganisms (GCM) 10K type strain sequencing project: providing services to taxonomists for standard genome sequencing and annotation.</title>
        <authorList>
            <consortium name="The Broad Institute Genomics Platform"/>
            <consortium name="The Broad Institute Genome Sequencing Center for Infectious Disease"/>
            <person name="Wu L."/>
            <person name="Ma J."/>
        </authorList>
    </citation>
    <scope>NUCLEOTIDE SEQUENCE [LARGE SCALE GENOMIC DNA]</scope>
    <source>
        <strain evidence="3">NBRC 3267</strain>
    </source>
</reference>
<evidence type="ECO:0000313" key="2">
    <source>
        <dbReference type="EMBL" id="GLQ63897.1"/>
    </source>
</evidence>
<accession>A0AAV5NHL4</accession>
<gene>
    <name evidence="2" type="ORF">GCM10007867_27430</name>
</gene>
<organism evidence="2 3">
    <name type="scientific">Gluconobacter cerinus</name>
    <dbReference type="NCBI Taxonomy" id="38307"/>
    <lineage>
        <taxon>Bacteria</taxon>
        <taxon>Pseudomonadati</taxon>
        <taxon>Pseudomonadota</taxon>
        <taxon>Alphaproteobacteria</taxon>
        <taxon>Acetobacterales</taxon>
        <taxon>Acetobacteraceae</taxon>
        <taxon>Gluconobacter</taxon>
    </lineage>
</organism>
<protein>
    <recommendedName>
        <fullName evidence="1">Transposase DDE domain-containing protein</fullName>
    </recommendedName>
</protein>
<dbReference type="Pfam" id="PF13586">
    <property type="entry name" value="DDE_Tnp_1_2"/>
    <property type="match status" value="1"/>
</dbReference>
<evidence type="ECO:0000313" key="3">
    <source>
        <dbReference type="Proteomes" id="UP001156614"/>
    </source>
</evidence>
<dbReference type="InterPro" id="IPR025668">
    <property type="entry name" value="Tnp_DDE_dom"/>
</dbReference>